<dbReference type="CDD" id="cd22449">
    <property type="entry name" value="KH-I_ScSCP160_rpt4"/>
    <property type="match status" value="1"/>
</dbReference>
<dbReference type="CDD" id="cd22448">
    <property type="entry name" value="KH-I_ScSCP160_rpt3"/>
    <property type="match status" value="1"/>
</dbReference>
<keyword evidence="2" id="KW-0694">RNA-binding</keyword>
<evidence type="ECO:0000313" key="6">
    <source>
        <dbReference type="EMBL" id="TRX92318.1"/>
    </source>
</evidence>
<feature type="domain" description="K Homology" evidence="5">
    <location>
        <begin position="1211"/>
        <end position="1320"/>
    </location>
</feature>
<evidence type="ECO:0000259" key="5">
    <source>
        <dbReference type="SMART" id="SM00322"/>
    </source>
</evidence>
<dbReference type="PANTHER" id="PTHR10627">
    <property type="entry name" value="SCP160"/>
    <property type="match status" value="1"/>
</dbReference>
<gene>
    <name evidence="6" type="ORF">FHL15_006704</name>
</gene>
<feature type="domain" description="K Homology" evidence="5">
    <location>
        <begin position="325"/>
        <end position="403"/>
    </location>
</feature>
<protein>
    <recommendedName>
        <fullName evidence="5">K Homology domain-containing protein</fullName>
    </recommendedName>
</protein>
<dbReference type="InterPro" id="IPR036612">
    <property type="entry name" value="KH_dom_type_1_sf"/>
</dbReference>
<evidence type="ECO:0000256" key="4">
    <source>
        <dbReference type="SAM" id="MobiDB-lite"/>
    </source>
</evidence>
<feature type="domain" description="K Homology" evidence="5">
    <location>
        <begin position="1142"/>
        <end position="1210"/>
    </location>
</feature>
<dbReference type="SUPFAM" id="SSF54791">
    <property type="entry name" value="Eukaryotic type KH-domain (KH-domain type I)"/>
    <property type="match status" value="8"/>
</dbReference>
<keyword evidence="3" id="KW-0175">Coiled coil</keyword>
<keyword evidence="7" id="KW-1185">Reference proteome</keyword>
<feature type="coiled-coil region" evidence="3">
    <location>
        <begin position="482"/>
        <end position="509"/>
    </location>
</feature>
<evidence type="ECO:0000313" key="7">
    <source>
        <dbReference type="Proteomes" id="UP000319160"/>
    </source>
</evidence>
<feature type="domain" description="K Homology" evidence="5">
    <location>
        <begin position="502"/>
        <end position="569"/>
    </location>
</feature>
<feature type="domain" description="K Homology" evidence="5">
    <location>
        <begin position="1061"/>
        <end position="1138"/>
    </location>
</feature>
<feature type="compositionally biased region" description="Polar residues" evidence="4">
    <location>
        <begin position="222"/>
        <end position="240"/>
    </location>
</feature>
<proteinExistence type="predicted"/>
<name>A0A553HWI3_9PEZI</name>
<reference evidence="7" key="1">
    <citation type="submission" date="2019-06" db="EMBL/GenBank/DDBJ databases">
        <title>Draft genome sequence of the griseofulvin-producing fungus Xylaria cubensis strain G536.</title>
        <authorList>
            <person name="Mead M.E."/>
            <person name="Raja H.A."/>
            <person name="Steenwyk J.L."/>
            <person name="Knowles S.L."/>
            <person name="Oberlies N.H."/>
            <person name="Rokas A."/>
        </authorList>
    </citation>
    <scope>NUCLEOTIDE SEQUENCE [LARGE SCALE GENOMIC DNA]</scope>
    <source>
        <strain evidence="7">G536</strain>
    </source>
</reference>
<dbReference type="OrthoDB" id="10027144at2759"/>
<comment type="caution">
    <text evidence="6">The sequence shown here is derived from an EMBL/GenBank/DDBJ whole genome shotgun (WGS) entry which is preliminary data.</text>
</comment>
<feature type="compositionally biased region" description="Low complexity" evidence="4">
    <location>
        <begin position="149"/>
        <end position="170"/>
    </location>
</feature>
<dbReference type="InterPro" id="IPR004087">
    <property type="entry name" value="KH_dom"/>
</dbReference>
<dbReference type="STRING" id="2512241.A0A553HWI3"/>
<sequence>MWPGFMMSIVTDACRLRPLVLCCGGVDARRLDNDVQDRQMAAHDVSEFGALCGALDEPRQHFPAEFTYFHAPPSPLTPASAVQHVLVSSAAAPPSPFRVRLSGFPHSVDTRFETMASEEVSAAARLLQKHAQHPLPATVEDAPDDEAKPSTTAAASTDATWAPATSAKAAGKQPASGSTGLDTQSHEAFPELGVPKTAAPKASYPPIWAGAKGGANGNVNGTSWSANGTPRTSTPTSGLATPTGVPPPMAIPGRNVETIMLPSSSLLPRTQLKRPIPDIIKDINRKSRAVITMATGPGGQLKFEASGPQDKAQQALRDLVSQIGRKETVTVSIPQSTRAHIIGKQGATIKSIQEKSGARIQMPKVNDATANTDEDDDALIDVVIEGNTHTAALARQLIEKIVGERSANANTKLKSIPSEFYPFIAGPNNSLIHGLEAEHGVQIRVPPHLPWASQVPQMPVSGQRPVFTPTLNDNYIQLAGERAAVQAARAAIERQVQELQNQLHMDQVDIRQGAHQFIIGERGIPSDEFFADTNCVVILPSEAGVDTVTVVGRVDDVSNGLEKAMDLATKVHTSVFNVAKHHSHAPGGESVYTRDLARYLRQKKEIERLEKLYKININTPYTSGITSPWELYAREGKNALKAQKEMSSIVNGHPPSRLATIPVDPFFHSYLRSDIRPKVQGSYGVHMVVPDSPEAELPVLLVYEGPEVEGEAYEIPQKTPTASELRTFQQGLLEAKNHILDLINKQEKIETATLEVPIKFQEKLRKFIKKEQDVTTRAAGDIPVRVSVKGTTVTMRGPASSVKSLADKSAAFVEQEKEDEKERGFTLKFEFPQKFANHLIGKAGSHINELREKFDVDIQVQNGEVELRGPKAKAERAKSHITSLGRQWADETTHSLKIEPKFHRELIGAQGSQILRLQNRYGVHINFPKTSKPGKDDESVADAASEASKPRRQQGPDEVTVRGPKKGADAARDEIFSLYQYLQEHGFTDTVAVQQKQLPSLIGSGGAAMDELRQTTGAKIDIPNDRNEAADAVVEITIRGSKQQVTAAKKLLEEKKAIFDDTISKTLEVDRKWHKNLIGPGGSTLRDIVIQAGGPEDRRLQARTVQFPKQDADGNDIRIEGRRDVVDKIVASIEAFVSQRESQVTETLDVPVEKHRTLIGRGGEAKRQLESQFNVSIDIPRQGSGLTGVKLVGLPADVEKAKNHISSLAKESQGETIQIPRKYHNAISENGQFFRRLRNDHKVTVDHAGQNPPAKSKAPDTRGNTGALPLITDDAEAAADAHSWVIVDATSSEEGDIPWVLKGTQDNIEKAKKAITAALDQAQKNNSTGYLVLPDPSTYRLVIGTGGSKVNAIRKQSGCKINVPRDQARDEAIEILGSREGCEKAKDLILAAVREGQSGRRD</sequence>
<feature type="domain" description="K Homology" evidence="5">
    <location>
        <begin position="1325"/>
        <end position="1394"/>
    </location>
</feature>
<evidence type="ECO:0000256" key="3">
    <source>
        <dbReference type="SAM" id="Coils"/>
    </source>
</evidence>
<dbReference type="EMBL" id="VFLP01000037">
    <property type="protein sequence ID" value="TRX92318.1"/>
    <property type="molecule type" value="Genomic_DNA"/>
</dbReference>
<dbReference type="CDD" id="cd02394">
    <property type="entry name" value="KH-I_Vigilin_rpt6"/>
    <property type="match status" value="1"/>
</dbReference>
<dbReference type="GO" id="GO:0005737">
    <property type="term" value="C:cytoplasm"/>
    <property type="evidence" value="ECO:0007669"/>
    <property type="project" value="TreeGrafter"/>
</dbReference>
<dbReference type="SMART" id="SM00322">
    <property type="entry name" value="KH"/>
    <property type="match status" value="10"/>
</dbReference>
<dbReference type="InterPro" id="IPR004088">
    <property type="entry name" value="KH_dom_type_1"/>
</dbReference>
<keyword evidence="1" id="KW-0677">Repeat</keyword>
<dbReference type="PROSITE" id="PS50084">
    <property type="entry name" value="KH_TYPE_1"/>
    <property type="match status" value="8"/>
</dbReference>
<evidence type="ECO:0000256" key="2">
    <source>
        <dbReference type="PROSITE-ProRule" id="PRU00117"/>
    </source>
</evidence>
<dbReference type="InterPro" id="IPR054548">
    <property type="entry name" value="SCP160-like_KH"/>
</dbReference>
<accession>A0A553HWI3</accession>
<dbReference type="CDD" id="cd22450">
    <property type="entry name" value="KH-I_ScSCP160_rpt5"/>
    <property type="match status" value="1"/>
</dbReference>
<dbReference type="Pfam" id="PF22952">
    <property type="entry name" value="KH_11"/>
    <property type="match status" value="1"/>
</dbReference>
<dbReference type="Pfam" id="PF00013">
    <property type="entry name" value="KH_1"/>
    <property type="match status" value="7"/>
</dbReference>
<dbReference type="Gene3D" id="3.30.1370.10">
    <property type="entry name" value="K Homology domain, type 1"/>
    <property type="match status" value="9"/>
</dbReference>
<dbReference type="PANTHER" id="PTHR10627:SF31">
    <property type="entry name" value="DODECA-SATELLITE-BINDING PROTEIN 1, ISOFORM A"/>
    <property type="match status" value="1"/>
</dbReference>
<dbReference type="Proteomes" id="UP000319160">
    <property type="component" value="Unassembled WGS sequence"/>
</dbReference>
<feature type="region of interest" description="Disordered" evidence="4">
    <location>
        <begin position="219"/>
        <end position="245"/>
    </location>
</feature>
<feature type="region of interest" description="Disordered" evidence="4">
    <location>
        <begin position="926"/>
        <end position="967"/>
    </location>
</feature>
<organism evidence="6 7">
    <name type="scientific">Xylaria flabelliformis</name>
    <dbReference type="NCBI Taxonomy" id="2512241"/>
    <lineage>
        <taxon>Eukaryota</taxon>
        <taxon>Fungi</taxon>
        <taxon>Dikarya</taxon>
        <taxon>Ascomycota</taxon>
        <taxon>Pezizomycotina</taxon>
        <taxon>Sordariomycetes</taxon>
        <taxon>Xylariomycetidae</taxon>
        <taxon>Xylariales</taxon>
        <taxon>Xylariaceae</taxon>
        <taxon>Xylaria</taxon>
    </lineage>
</organism>
<feature type="domain" description="K Homology" evidence="5">
    <location>
        <begin position="823"/>
        <end position="886"/>
    </location>
</feature>
<dbReference type="GO" id="GO:0003729">
    <property type="term" value="F:mRNA binding"/>
    <property type="evidence" value="ECO:0007669"/>
    <property type="project" value="TreeGrafter"/>
</dbReference>
<feature type="domain" description="K Homology" evidence="5">
    <location>
        <begin position="407"/>
        <end position="497"/>
    </location>
</feature>
<evidence type="ECO:0000256" key="1">
    <source>
        <dbReference type="ARBA" id="ARBA00022737"/>
    </source>
</evidence>
<feature type="domain" description="K Homology" evidence="5">
    <location>
        <begin position="890"/>
        <end position="980"/>
    </location>
</feature>
<feature type="domain" description="K Homology" evidence="5">
    <location>
        <begin position="985"/>
        <end position="1057"/>
    </location>
</feature>
<feature type="region of interest" description="Disordered" evidence="4">
    <location>
        <begin position="137"/>
        <end position="185"/>
    </location>
</feature>